<protein>
    <recommendedName>
        <fullName evidence="4">Secreted protein</fullName>
    </recommendedName>
</protein>
<dbReference type="EMBL" id="FOVF01000014">
    <property type="protein sequence ID" value="SFN31936.1"/>
    <property type="molecule type" value="Genomic_DNA"/>
</dbReference>
<keyword evidence="3" id="KW-1185">Reference proteome</keyword>
<dbReference type="Proteomes" id="UP000198575">
    <property type="component" value="Unassembled WGS sequence"/>
</dbReference>
<evidence type="ECO:0000313" key="2">
    <source>
        <dbReference type="EMBL" id="SFN31936.1"/>
    </source>
</evidence>
<feature type="chain" id="PRO_5011745119" description="Secreted protein" evidence="1">
    <location>
        <begin position="25"/>
        <end position="159"/>
    </location>
</feature>
<evidence type="ECO:0000313" key="3">
    <source>
        <dbReference type="Proteomes" id="UP000198575"/>
    </source>
</evidence>
<evidence type="ECO:0000256" key="1">
    <source>
        <dbReference type="SAM" id="SignalP"/>
    </source>
</evidence>
<sequence length="159" mass="16386">MNPLVIRSLVLGIAVMGVSMPLHAQMMAPEPASSPSAETPVANTVAEVRTDGGVVMVSNGGPFQTAVPGQRVDAKARLMVSKESAATVIYDDGCKQTYDKPGVYPINETCVLPPPPVAAAGSSAGAPKWLIGTGVAIGLYAIVDSLNDNDNNDQLPVSR</sequence>
<organism evidence="2 3">
    <name type="scientific">Dokdonella immobilis</name>
    <dbReference type="NCBI Taxonomy" id="578942"/>
    <lineage>
        <taxon>Bacteria</taxon>
        <taxon>Pseudomonadati</taxon>
        <taxon>Pseudomonadota</taxon>
        <taxon>Gammaproteobacteria</taxon>
        <taxon>Lysobacterales</taxon>
        <taxon>Rhodanobacteraceae</taxon>
        <taxon>Dokdonella</taxon>
    </lineage>
</organism>
<evidence type="ECO:0008006" key="4">
    <source>
        <dbReference type="Google" id="ProtNLM"/>
    </source>
</evidence>
<proteinExistence type="predicted"/>
<accession>A0A1I4Y1P3</accession>
<keyword evidence="1" id="KW-0732">Signal</keyword>
<dbReference type="AlphaFoldDB" id="A0A1I4Y1P3"/>
<name>A0A1I4Y1P3_9GAMM</name>
<dbReference type="RefSeq" id="WP_092407836.1">
    <property type="nucleotide sequence ID" value="NZ_FOVF01000014.1"/>
</dbReference>
<feature type="signal peptide" evidence="1">
    <location>
        <begin position="1"/>
        <end position="24"/>
    </location>
</feature>
<dbReference type="STRING" id="578942.SAMN05216289_11422"/>
<reference evidence="2 3" key="1">
    <citation type="submission" date="2016-10" db="EMBL/GenBank/DDBJ databases">
        <authorList>
            <person name="de Groot N.N."/>
        </authorList>
    </citation>
    <scope>NUCLEOTIDE SEQUENCE [LARGE SCALE GENOMIC DNA]</scope>
    <source>
        <strain evidence="2 3">CGMCC 1.7659</strain>
    </source>
</reference>
<gene>
    <name evidence="2" type="ORF">SAMN05216289_11422</name>
</gene>